<dbReference type="Gene3D" id="3.30.710.10">
    <property type="entry name" value="Potassium Channel Kv1.1, Chain A"/>
    <property type="match status" value="1"/>
</dbReference>
<accession>A0A9D3YIY5</accession>
<keyword evidence="5" id="KW-1185">Reference proteome</keyword>
<evidence type="ECO:0000313" key="4">
    <source>
        <dbReference type="EMBL" id="KAH3699341.1"/>
    </source>
</evidence>
<reference evidence="4" key="2">
    <citation type="submission" date="2020-11" db="EMBL/GenBank/DDBJ databases">
        <authorList>
            <person name="McCartney M.A."/>
            <person name="Auch B."/>
            <person name="Kono T."/>
            <person name="Mallez S."/>
            <person name="Becker A."/>
            <person name="Gohl D.M."/>
            <person name="Silverstein K.A.T."/>
            <person name="Koren S."/>
            <person name="Bechman K.B."/>
            <person name="Herman A."/>
            <person name="Abrahante J.E."/>
            <person name="Garbe J."/>
        </authorList>
    </citation>
    <scope>NUCLEOTIDE SEQUENCE</scope>
    <source>
        <strain evidence="4">Duluth1</strain>
        <tissue evidence="4">Whole animal</tissue>
    </source>
</reference>
<dbReference type="Pfam" id="PF00651">
    <property type="entry name" value="BTB"/>
    <property type="match status" value="1"/>
</dbReference>
<feature type="domain" description="BTB" evidence="3">
    <location>
        <begin position="28"/>
        <end position="99"/>
    </location>
</feature>
<dbReference type="SMART" id="SM00225">
    <property type="entry name" value="BTB"/>
    <property type="match status" value="1"/>
</dbReference>
<dbReference type="OrthoDB" id="45365at2759"/>
<reference evidence="4" key="1">
    <citation type="journal article" date="2019" name="bioRxiv">
        <title>The Genome of the Zebra Mussel, Dreissena polymorpha: A Resource for Invasive Species Research.</title>
        <authorList>
            <person name="McCartney M.A."/>
            <person name="Auch B."/>
            <person name="Kono T."/>
            <person name="Mallez S."/>
            <person name="Zhang Y."/>
            <person name="Obille A."/>
            <person name="Becker A."/>
            <person name="Abrahante J.E."/>
            <person name="Garbe J."/>
            <person name="Badalamenti J.P."/>
            <person name="Herman A."/>
            <person name="Mangelson H."/>
            <person name="Liachko I."/>
            <person name="Sullivan S."/>
            <person name="Sone E.D."/>
            <person name="Koren S."/>
            <person name="Silverstein K.A.T."/>
            <person name="Beckman K.B."/>
            <person name="Gohl D.M."/>
        </authorList>
    </citation>
    <scope>NUCLEOTIDE SEQUENCE</scope>
    <source>
        <strain evidence="4">Duluth1</strain>
        <tissue evidence="4">Whole animal</tissue>
    </source>
</reference>
<dbReference type="PANTHER" id="PTHR45632:SF3">
    <property type="entry name" value="KELCH-LIKE PROTEIN 32"/>
    <property type="match status" value="1"/>
</dbReference>
<dbReference type="PROSITE" id="PS50097">
    <property type="entry name" value="BTB"/>
    <property type="match status" value="1"/>
</dbReference>
<evidence type="ECO:0000256" key="1">
    <source>
        <dbReference type="ARBA" id="ARBA00022441"/>
    </source>
</evidence>
<dbReference type="AlphaFoldDB" id="A0A9D3YIY5"/>
<dbReference type="Proteomes" id="UP000828390">
    <property type="component" value="Unassembled WGS sequence"/>
</dbReference>
<gene>
    <name evidence="4" type="ORF">DPMN_074297</name>
</gene>
<dbReference type="SUPFAM" id="SSF54695">
    <property type="entry name" value="POZ domain"/>
    <property type="match status" value="1"/>
</dbReference>
<sequence length="610" mass="70230">MSDFKELVSDLKLGETLFQQAEESSKFCDVVIVYGPPDDMKQIWAHWCVLVQCPYFEAMFRCGLQEKQQGKIFITESLHEEAVSAVIGFLYKGEVNLEYRLIGDVLNAADYFQFGDLHAVCKRDLLTVPLTKENCVELLTIAGRYNFEDLQTRSMTYITNNLIQIIEHPANSKAITDMMMIQIWDKANRDKKCQMTLFNFCRTWLCYDVNNRKQSFEKLFCSLNLNETTHEFFQSLSYDYVQTFKICRLFYVHFNSQNFQTRLTFTADTIGVVLLVAKIPQLQKSGGIYAYAIGSERWSFLTRLPRELREFDYYKYCIGVDPPGKFIYVIRKIKHNLSKHSAVLEIPTHRYDCELNTWAHETYKLNIKNERQVSIVGIVCDKTGIFLIAETVLRKRRCTNVQLLACREDTTLVEVALVPNICKRWYGRCDIKYCVVGDSSIIVLCIDIGQRTIKISVTNTNMSQTNICKTIKESHIGYNAGFAANEMLYTNGTCGIISRFGSEHHREVSISPVQCTAVEGEVLPRYRGDEEGLQLDNFVTGNGENVVSVYDKRTQTLRVINCITKEQHDAPPFPYDFQDCTLVHANMAARLLKCRIDCPHCLFEIKSDIH</sequence>
<keyword evidence="1" id="KW-0880">Kelch repeat</keyword>
<dbReference type="CDD" id="cd14733">
    <property type="entry name" value="BACK"/>
    <property type="match status" value="1"/>
</dbReference>
<evidence type="ECO:0000259" key="3">
    <source>
        <dbReference type="PROSITE" id="PS50097"/>
    </source>
</evidence>
<evidence type="ECO:0000313" key="5">
    <source>
        <dbReference type="Proteomes" id="UP000828390"/>
    </source>
</evidence>
<keyword evidence="2" id="KW-0677">Repeat</keyword>
<dbReference type="Pfam" id="PF07707">
    <property type="entry name" value="BACK"/>
    <property type="match status" value="1"/>
</dbReference>
<protein>
    <recommendedName>
        <fullName evidence="3">BTB domain-containing protein</fullName>
    </recommendedName>
</protein>
<name>A0A9D3YIY5_DREPO</name>
<dbReference type="InterPro" id="IPR000210">
    <property type="entry name" value="BTB/POZ_dom"/>
</dbReference>
<proteinExistence type="predicted"/>
<evidence type="ECO:0000256" key="2">
    <source>
        <dbReference type="ARBA" id="ARBA00022737"/>
    </source>
</evidence>
<dbReference type="Gene3D" id="1.25.40.420">
    <property type="match status" value="1"/>
</dbReference>
<dbReference type="InterPro" id="IPR011705">
    <property type="entry name" value="BACK"/>
</dbReference>
<comment type="caution">
    <text evidence="4">The sequence shown here is derived from an EMBL/GenBank/DDBJ whole genome shotgun (WGS) entry which is preliminary data.</text>
</comment>
<dbReference type="PANTHER" id="PTHR45632">
    <property type="entry name" value="LD33804P"/>
    <property type="match status" value="1"/>
</dbReference>
<dbReference type="InterPro" id="IPR011333">
    <property type="entry name" value="SKP1/BTB/POZ_sf"/>
</dbReference>
<organism evidence="4 5">
    <name type="scientific">Dreissena polymorpha</name>
    <name type="common">Zebra mussel</name>
    <name type="synonym">Mytilus polymorpha</name>
    <dbReference type="NCBI Taxonomy" id="45954"/>
    <lineage>
        <taxon>Eukaryota</taxon>
        <taxon>Metazoa</taxon>
        <taxon>Spiralia</taxon>
        <taxon>Lophotrochozoa</taxon>
        <taxon>Mollusca</taxon>
        <taxon>Bivalvia</taxon>
        <taxon>Autobranchia</taxon>
        <taxon>Heteroconchia</taxon>
        <taxon>Euheterodonta</taxon>
        <taxon>Imparidentia</taxon>
        <taxon>Neoheterodontei</taxon>
        <taxon>Myida</taxon>
        <taxon>Dreissenoidea</taxon>
        <taxon>Dreissenidae</taxon>
        <taxon>Dreissena</taxon>
    </lineage>
</organism>
<dbReference type="EMBL" id="JAIWYP010000015">
    <property type="protein sequence ID" value="KAH3699341.1"/>
    <property type="molecule type" value="Genomic_DNA"/>
</dbReference>